<evidence type="ECO:0000313" key="10">
    <source>
        <dbReference type="Proteomes" id="UP000005666"/>
    </source>
</evidence>
<comment type="pathway">
    <text evidence="5">Protein modification.</text>
</comment>
<accession>G8C0I8</accession>
<dbReference type="GO" id="GO:0030466">
    <property type="term" value="P:silent mating-type cassette heterochromatin formation"/>
    <property type="evidence" value="ECO:0007669"/>
    <property type="project" value="EnsemblFungi"/>
</dbReference>
<dbReference type="GO" id="GO:0000209">
    <property type="term" value="P:protein polyubiquitination"/>
    <property type="evidence" value="ECO:0007669"/>
    <property type="project" value="EnsemblFungi"/>
</dbReference>
<feature type="compositionally biased region" description="Low complexity" evidence="7">
    <location>
        <begin position="199"/>
        <end position="243"/>
    </location>
</feature>
<feature type="region of interest" description="Disordered" evidence="7">
    <location>
        <begin position="367"/>
        <end position="403"/>
    </location>
</feature>
<dbReference type="STRING" id="1071381.G8C0I8"/>
<evidence type="ECO:0000256" key="3">
    <source>
        <dbReference type="ARBA" id="ARBA00022786"/>
    </source>
</evidence>
<dbReference type="GO" id="GO:0000082">
    <property type="term" value="P:G1/S transition of mitotic cell cycle"/>
    <property type="evidence" value="ECO:0007669"/>
    <property type="project" value="EnsemblFungi"/>
</dbReference>
<dbReference type="Pfam" id="PF00179">
    <property type="entry name" value="UQ_con"/>
    <property type="match status" value="1"/>
</dbReference>
<reference evidence="9 10" key="1">
    <citation type="journal article" date="2011" name="Proc. Natl. Acad. Sci. U.S.A.">
        <title>Evolutionary erosion of yeast sex chromosomes by mating-type switching accidents.</title>
        <authorList>
            <person name="Gordon J.L."/>
            <person name="Armisen D."/>
            <person name="Proux-Wera E."/>
            <person name="Oheigeartaigh S.S."/>
            <person name="Byrne K.P."/>
            <person name="Wolfe K.H."/>
        </authorList>
    </citation>
    <scope>NUCLEOTIDE SEQUENCE [LARGE SCALE GENOMIC DNA]</scope>
    <source>
        <strain evidence="10">ATCC 24235 / CBS 4417 / NBRC 1672 / NRRL Y-8282 / UCD 70-5</strain>
    </source>
</reference>
<organism evidence="9 10">
    <name type="scientific">Tetrapisispora phaffii (strain ATCC 24235 / CBS 4417 / NBRC 1672 / NRRL Y-8282 / UCD 70-5)</name>
    <name type="common">Yeast</name>
    <name type="synonym">Fabospora phaffii</name>
    <dbReference type="NCBI Taxonomy" id="1071381"/>
    <lineage>
        <taxon>Eukaryota</taxon>
        <taxon>Fungi</taxon>
        <taxon>Dikarya</taxon>
        <taxon>Ascomycota</taxon>
        <taxon>Saccharomycotina</taxon>
        <taxon>Saccharomycetes</taxon>
        <taxon>Saccharomycetales</taxon>
        <taxon>Saccharomycetaceae</taxon>
        <taxon>Tetrapisispora</taxon>
    </lineage>
</organism>
<dbReference type="CDD" id="cd23811">
    <property type="entry name" value="UBCc_ScCDC34-like"/>
    <property type="match status" value="1"/>
</dbReference>
<feature type="compositionally biased region" description="Polar residues" evidence="7">
    <location>
        <begin position="244"/>
        <end position="255"/>
    </location>
</feature>
<evidence type="ECO:0000256" key="2">
    <source>
        <dbReference type="ARBA" id="ARBA00022741"/>
    </source>
</evidence>
<dbReference type="HOGENOM" id="CLU_630344_0_0_1"/>
<evidence type="ECO:0000259" key="8">
    <source>
        <dbReference type="PROSITE" id="PS50127"/>
    </source>
</evidence>
<feature type="active site" description="Glycyl thioester intermediate" evidence="6">
    <location>
        <position position="95"/>
    </location>
</feature>
<evidence type="ECO:0000256" key="7">
    <source>
        <dbReference type="SAM" id="MobiDB-lite"/>
    </source>
</evidence>
<dbReference type="GeneID" id="11531965"/>
<keyword evidence="2" id="KW-0547">Nucleotide-binding</keyword>
<dbReference type="GO" id="GO:0019005">
    <property type="term" value="C:SCF ubiquitin ligase complex"/>
    <property type="evidence" value="ECO:0007669"/>
    <property type="project" value="EnsemblFungi"/>
</dbReference>
<dbReference type="PROSITE" id="PS00183">
    <property type="entry name" value="UBC_1"/>
    <property type="match status" value="1"/>
</dbReference>
<dbReference type="SUPFAM" id="SSF54495">
    <property type="entry name" value="UBC-like"/>
    <property type="match status" value="1"/>
</dbReference>
<sequence>MSNRKSTAASLLLRQYRELTDPKKSIPSFHINLEDDSNIFVWNIGVMVLNEESIYHGGYFKAQMRFPDDFPFSPPQFRFTPAIYHPNVYRDGRLCISILHQSGDPMTDELDAETWSPVQSVESVLISIVSLLEDPNISSPANVDAAVDYRKNPEQYKQRIKMEVERSKQDIPKGFVMPVSGNLAYISVNNLSGYNTSNGNLNINTTTNQQQQKQKQQQQSSNNNENISNNQNHNGNQIQNNSTLVSHDSINTPGDQDNRLSNSDNNGNNSIYNSINTIHNSNSTSVQGNIANITHNLADNFWYDSDLDEDDNVDVDNNMGGDDDIYGDDINDGTYNNSTTDNDKRNQEALIYGKENDDIYNYKGNFEDDEDEDIGYYNDNDDEDDSVDNESVMDRKQPKTQTQIWKKNKKLSNEYNAHQWRRYRLFVIKINRFVF</sequence>
<dbReference type="Proteomes" id="UP000005666">
    <property type="component" value="Chromosome 13"/>
</dbReference>
<keyword evidence="10" id="KW-1185">Reference proteome</keyword>
<dbReference type="GO" id="GO:0010828">
    <property type="term" value="P:positive regulation of D-glucose transmembrane transport"/>
    <property type="evidence" value="ECO:0007669"/>
    <property type="project" value="EnsemblFungi"/>
</dbReference>
<dbReference type="InterPro" id="IPR016135">
    <property type="entry name" value="UBQ-conjugating_enzyme/RWD"/>
</dbReference>
<dbReference type="GO" id="GO:0005634">
    <property type="term" value="C:nucleus"/>
    <property type="evidence" value="ECO:0007669"/>
    <property type="project" value="EnsemblFungi"/>
</dbReference>
<feature type="region of interest" description="Disordered" evidence="7">
    <location>
        <begin position="199"/>
        <end position="268"/>
    </location>
</feature>
<gene>
    <name evidence="9" type="primary">TPHA0M01280</name>
    <name evidence="9" type="ordered locus">TPHA_0M01280</name>
</gene>
<dbReference type="GO" id="GO:0000086">
    <property type="term" value="P:G2/M transition of mitotic cell cycle"/>
    <property type="evidence" value="ECO:0007669"/>
    <property type="project" value="EnsemblFungi"/>
</dbReference>
<name>G8C0I8_TETPH</name>
<dbReference type="SMART" id="SM00212">
    <property type="entry name" value="UBCc"/>
    <property type="match status" value="1"/>
</dbReference>
<keyword evidence="1" id="KW-0808">Transferase</keyword>
<dbReference type="GO" id="GO:0005524">
    <property type="term" value="F:ATP binding"/>
    <property type="evidence" value="ECO:0007669"/>
    <property type="project" value="UniProtKB-KW"/>
</dbReference>
<feature type="domain" description="UBC core" evidence="8">
    <location>
        <begin position="7"/>
        <end position="169"/>
    </location>
</feature>
<feature type="compositionally biased region" description="Acidic residues" evidence="7">
    <location>
        <begin position="367"/>
        <end position="388"/>
    </location>
</feature>
<evidence type="ECO:0000313" key="9">
    <source>
        <dbReference type="EMBL" id="CCE65703.1"/>
    </source>
</evidence>
<dbReference type="GO" id="GO:0051865">
    <property type="term" value="P:protein autoubiquitination"/>
    <property type="evidence" value="ECO:0007669"/>
    <property type="project" value="EnsemblFungi"/>
</dbReference>
<evidence type="ECO:0000256" key="5">
    <source>
        <dbReference type="ARBA" id="ARBA00043952"/>
    </source>
</evidence>
<feature type="region of interest" description="Disordered" evidence="7">
    <location>
        <begin position="320"/>
        <end position="345"/>
    </location>
</feature>
<keyword evidence="4" id="KW-0067">ATP-binding</keyword>
<proteinExistence type="predicted"/>
<dbReference type="GO" id="GO:0031146">
    <property type="term" value="P:SCF-dependent proteasomal ubiquitin-dependent protein catabolic process"/>
    <property type="evidence" value="ECO:0007669"/>
    <property type="project" value="EnsemblFungi"/>
</dbReference>
<dbReference type="FunFam" id="3.10.110.10:FF:000063">
    <property type="entry name" value="CDC34p Ubiquitin-conjugating enzyme (E2)"/>
    <property type="match status" value="1"/>
</dbReference>
<dbReference type="EMBL" id="HE612868">
    <property type="protein sequence ID" value="CCE65703.1"/>
    <property type="molecule type" value="Genomic_DNA"/>
</dbReference>
<keyword evidence="3" id="KW-0833">Ubl conjugation pathway</keyword>
<dbReference type="GO" id="GO:0005737">
    <property type="term" value="C:cytoplasm"/>
    <property type="evidence" value="ECO:0007669"/>
    <property type="project" value="EnsemblFungi"/>
</dbReference>
<dbReference type="InterPro" id="IPR023313">
    <property type="entry name" value="UBQ-conjugating_AS"/>
</dbReference>
<dbReference type="OMA" id="PMTDELD"/>
<dbReference type="KEGG" id="tpf:TPHA_0M01280"/>
<evidence type="ECO:0000256" key="4">
    <source>
        <dbReference type="ARBA" id="ARBA00022840"/>
    </source>
</evidence>
<evidence type="ECO:0000256" key="1">
    <source>
        <dbReference type="ARBA" id="ARBA00022679"/>
    </source>
</evidence>
<dbReference type="GO" id="GO:0061630">
    <property type="term" value="F:ubiquitin protein ligase activity"/>
    <property type="evidence" value="ECO:0007669"/>
    <property type="project" value="EnsemblFungi"/>
</dbReference>
<dbReference type="Gene3D" id="3.10.110.10">
    <property type="entry name" value="Ubiquitin Conjugating Enzyme"/>
    <property type="match status" value="1"/>
</dbReference>
<dbReference type="PANTHER" id="PTHR24067">
    <property type="entry name" value="UBIQUITIN-CONJUGATING ENZYME E2"/>
    <property type="match status" value="1"/>
</dbReference>
<feature type="compositionally biased region" description="Acidic residues" evidence="7">
    <location>
        <begin position="321"/>
        <end position="331"/>
    </location>
</feature>
<dbReference type="InterPro" id="IPR000608">
    <property type="entry name" value="UBC"/>
</dbReference>
<evidence type="ECO:0000256" key="6">
    <source>
        <dbReference type="PROSITE-ProRule" id="PRU10133"/>
    </source>
</evidence>
<dbReference type="eggNOG" id="KOG0425">
    <property type="taxonomic scope" value="Eukaryota"/>
</dbReference>
<dbReference type="InterPro" id="IPR050113">
    <property type="entry name" value="Ub_conjugating_enzyme"/>
</dbReference>
<dbReference type="PROSITE" id="PS50127">
    <property type="entry name" value="UBC_2"/>
    <property type="match status" value="1"/>
</dbReference>
<dbReference type="AlphaFoldDB" id="G8C0I8"/>
<protein>
    <recommendedName>
        <fullName evidence="8">UBC core domain-containing protein</fullName>
    </recommendedName>
</protein>
<dbReference type="RefSeq" id="XP_003688137.1">
    <property type="nucleotide sequence ID" value="XM_003688089.1"/>
</dbReference>
<dbReference type="OrthoDB" id="19692at2759"/>